<gene>
    <name evidence="1" type="ORF">Tci_583454</name>
</gene>
<sequence>YSSKNYVRKFLRALHPKWSAKVTTIEESIDLMSLSLDKLIENLKVHEMIIKKDSKIVKAKVEWKSLALKVKKETSDKECLTSRREDEEFAMAVRDFKKFFKIRG</sequence>
<proteinExistence type="predicted"/>
<comment type="caution">
    <text evidence="1">The sequence shown here is derived from an EMBL/GenBank/DDBJ whole genome shotgun (WGS) entry which is preliminary data.</text>
</comment>
<reference evidence="1" key="1">
    <citation type="journal article" date="2019" name="Sci. Rep.">
        <title>Draft genome of Tanacetum cinerariifolium, the natural source of mosquito coil.</title>
        <authorList>
            <person name="Yamashiro T."/>
            <person name="Shiraishi A."/>
            <person name="Satake H."/>
            <person name="Nakayama K."/>
        </authorList>
    </citation>
    <scope>NUCLEOTIDE SEQUENCE</scope>
</reference>
<organism evidence="1">
    <name type="scientific">Tanacetum cinerariifolium</name>
    <name type="common">Dalmatian daisy</name>
    <name type="synonym">Chrysanthemum cinerariifolium</name>
    <dbReference type="NCBI Taxonomy" id="118510"/>
    <lineage>
        <taxon>Eukaryota</taxon>
        <taxon>Viridiplantae</taxon>
        <taxon>Streptophyta</taxon>
        <taxon>Embryophyta</taxon>
        <taxon>Tracheophyta</taxon>
        <taxon>Spermatophyta</taxon>
        <taxon>Magnoliopsida</taxon>
        <taxon>eudicotyledons</taxon>
        <taxon>Gunneridae</taxon>
        <taxon>Pentapetalae</taxon>
        <taxon>asterids</taxon>
        <taxon>campanulids</taxon>
        <taxon>Asterales</taxon>
        <taxon>Asteraceae</taxon>
        <taxon>Asteroideae</taxon>
        <taxon>Anthemideae</taxon>
        <taxon>Anthemidinae</taxon>
        <taxon>Tanacetum</taxon>
    </lineage>
</organism>
<evidence type="ECO:0000313" key="1">
    <source>
        <dbReference type="EMBL" id="GFA11482.1"/>
    </source>
</evidence>
<dbReference type="EMBL" id="BKCJ010371128">
    <property type="protein sequence ID" value="GFA11482.1"/>
    <property type="molecule type" value="Genomic_DNA"/>
</dbReference>
<dbReference type="AlphaFoldDB" id="A0A699J4P3"/>
<name>A0A699J4P3_TANCI</name>
<protein>
    <submittedName>
        <fullName evidence="1">UBN2 domain-containing protein</fullName>
    </submittedName>
</protein>
<accession>A0A699J4P3</accession>
<feature type="non-terminal residue" evidence="1">
    <location>
        <position position="1"/>
    </location>
</feature>